<protein>
    <submittedName>
        <fullName evidence="2">Uncharacterized protein</fullName>
    </submittedName>
</protein>
<sequence>MIALSCREAPEEMDTSTESQEGQTENHKKGRTDASEQGQEE</sequence>
<evidence type="ECO:0000256" key="1">
    <source>
        <dbReference type="SAM" id="MobiDB-lite"/>
    </source>
</evidence>
<proteinExistence type="predicted"/>
<dbReference type="EMBL" id="GBXM01071033">
    <property type="protein sequence ID" value="JAH37544.1"/>
    <property type="molecule type" value="Transcribed_RNA"/>
</dbReference>
<organism evidence="2">
    <name type="scientific">Anguilla anguilla</name>
    <name type="common">European freshwater eel</name>
    <name type="synonym">Muraena anguilla</name>
    <dbReference type="NCBI Taxonomy" id="7936"/>
    <lineage>
        <taxon>Eukaryota</taxon>
        <taxon>Metazoa</taxon>
        <taxon>Chordata</taxon>
        <taxon>Craniata</taxon>
        <taxon>Vertebrata</taxon>
        <taxon>Euteleostomi</taxon>
        <taxon>Actinopterygii</taxon>
        <taxon>Neopterygii</taxon>
        <taxon>Teleostei</taxon>
        <taxon>Anguilliformes</taxon>
        <taxon>Anguillidae</taxon>
        <taxon>Anguilla</taxon>
    </lineage>
</organism>
<accession>A0A0E9S7Y2</accession>
<reference evidence="2" key="2">
    <citation type="journal article" date="2015" name="Fish Shellfish Immunol.">
        <title>Early steps in the European eel (Anguilla anguilla)-Vibrio vulnificus interaction in the gills: Role of the RtxA13 toxin.</title>
        <authorList>
            <person name="Callol A."/>
            <person name="Pajuelo D."/>
            <person name="Ebbesson L."/>
            <person name="Teles M."/>
            <person name="MacKenzie S."/>
            <person name="Amaro C."/>
        </authorList>
    </citation>
    <scope>NUCLEOTIDE SEQUENCE</scope>
</reference>
<feature type="compositionally biased region" description="Basic and acidic residues" evidence="1">
    <location>
        <begin position="24"/>
        <end position="34"/>
    </location>
</feature>
<name>A0A0E9S7Y2_ANGAN</name>
<reference evidence="2" key="1">
    <citation type="submission" date="2014-11" db="EMBL/GenBank/DDBJ databases">
        <authorList>
            <person name="Amaro Gonzalez C."/>
        </authorList>
    </citation>
    <scope>NUCLEOTIDE SEQUENCE</scope>
</reference>
<evidence type="ECO:0000313" key="2">
    <source>
        <dbReference type="EMBL" id="JAH37544.1"/>
    </source>
</evidence>
<dbReference type="AlphaFoldDB" id="A0A0E9S7Y2"/>
<feature type="region of interest" description="Disordered" evidence="1">
    <location>
        <begin position="1"/>
        <end position="41"/>
    </location>
</feature>